<feature type="compositionally biased region" description="Acidic residues" evidence="1">
    <location>
        <begin position="37"/>
        <end position="50"/>
    </location>
</feature>
<proteinExistence type="predicted"/>
<gene>
    <name evidence="2" type="ORF">EJ02DRAFT_464158</name>
</gene>
<dbReference type="AlphaFoldDB" id="A0A6A5SX76"/>
<keyword evidence="3" id="KW-1185">Reference proteome</keyword>
<sequence>MASCSSNTLSSISTAPLTPTTTNTLPPLTRVWANTPFDDDDDDDEEEEEDIPLEVLGDLVIRARDSIEITMIRRESEESRADSSRRGRRRDFWAWCLERWYSSKYY</sequence>
<name>A0A6A5SX76_9PLEO</name>
<protein>
    <submittedName>
        <fullName evidence="2">Uncharacterized protein</fullName>
    </submittedName>
</protein>
<feature type="region of interest" description="Disordered" evidence="1">
    <location>
        <begin position="1"/>
        <end position="50"/>
    </location>
</feature>
<accession>A0A6A5SX76</accession>
<reference evidence="2" key="1">
    <citation type="journal article" date="2020" name="Stud. Mycol.">
        <title>101 Dothideomycetes genomes: a test case for predicting lifestyles and emergence of pathogens.</title>
        <authorList>
            <person name="Haridas S."/>
            <person name="Albert R."/>
            <person name="Binder M."/>
            <person name="Bloem J."/>
            <person name="Labutti K."/>
            <person name="Salamov A."/>
            <person name="Andreopoulos B."/>
            <person name="Baker S."/>
            <person name="Barry K."/>
            <person name="Bills G."/>
            <person name="Bluhm B."/>
            <person name="Cannon C."/>
            <person name="Castanera R."/>
            <person name="Culley D."/>
            <person name="Daum C."/>
            <person name="Ezra D."/>
            <person name="Gonzalez J."/>
            <person name="Henrissat B."/>
            <person name="Kuo A."/>
            <person name="Liang C."/>
            <person name="Lipzen A."/>
            <person name="Lutzoni F."/>
            <person name="Magnuson J."/>
            <person name="Mondo S."/>
            <person name="Nolan M."/>
            <person name="Ohm R."/>
            <person name="Pangilinan J."/>
            <person name="Park H.-J."/>
            <person name="Ramirez L."/>
            <person name="Alfaro M."/>
            <person name="Sun H."/>
            <person name="Tritt A."/>
            <person name="Yoshinaga Y."/>
            <person name="Zwiers L.-H."/>
            <person name="Turgeon B."/>
            <person name="Goodwin S."/>
            <person name="Spatafora J."/>
            <person name="Crous P."/>
            <person name="Grigoriev I."/>
        </authorList>
    </citation>
    <scope>NUCLEOTIDE SEQUENCE</scope>
    <source>
        <strain evidence="2">CBS 161.51</strain>
    </source>
</reference>
<feature type="compositionally biased region" description="Low complexity" evidence="1">
    <location>
        <begin position="1"/>
        <end position="29"/>
    </location>
</feature>
<organism evidence="2 3">
    <name type="scientific">Clathrospora elynae</name>
    <dbReference type="NCBI Taxonomy" id="706981"/>
    <lineage>
        <taxon>Eukaryota</taxon>
        <taxon>Fungi</taxon>
        <taxon>Dikarya</taxon>
        <taxon>Ascomycota</taxon>
        <taxon>Pezizomycotina</taxon>
        <taxon>Dothideomycetes</taxon>
        <taxon>Pleosporomycetidae</taxon>
        <taxon>Pleosporales</taxon>
        <taxon>Diademaceae</taxon>
        <taxon>Clathrospora</taxon>
    </lineage>
</organism>
<evidence type="ECO:0000313" key="2">
    <source>
        <dbReference type="EMBL" id="KAF1944314.1"/>
    </source>
</evidence>
<dbReference type="Proteomes" id="UP000800038">
    <property type="component" value="Unassembled WGS sequence"/>
</dbReference>
<evidence type="ECO:0000256" key="1">
    <source>
        <dbReference type="SAM" id="MobiDB-lite"/>
    </source>
</evidence>
<evidence type="ECO:0000313" key="3">
    <source>
        <dbReference type="Proteomes" id="UP000800038"/>
    </source>
</evidence>
<dbReference type="EMBL" id="ML976017">
    <property type="protein sequence ID" value="KAF1944314.1"/>
    <property type="molecule type" value="Genomic_DNA"/>
</dbReference>